<keyword evidence="7" id="KW-0862">Zinc</keyword>
<dbReference type="OrthoDB" id="7663182at2759"/>
<dbReference type="AlphaFoldDB" id="A0A5C3NIL0"/>
<dbReference type="InterPro" id="IPR001719">
    <property type="entry name" value="AP_endonuc_2"/>
</dbReference>
<evidence type="ECO:0000256" key="4">
    <source>
        <dbReference type="ARBA" id="ARBA00022723"/>
    </source>
</evidence>
<evidence type="ECO:0000256" key="1">
    <source>
        <dbReference type="ARBA" id="ARBA00001947"/>
    </source>
</evidence>
<comment type="cofactor">
    <cofactor evidence="1">
        <name>Zn(2+)</name>
        <dbReference type="ChEBI" id="CHEBI:29105"/>
    </cofactor>
</comment>
<dbReference type="CDD" id="cd00019">
    <property type="entry name" value="AP2Ec"/>
    <property type="match status" value="1"/>
</dbReference>
<dbReference type="InterPro" id="IPR018246">
    <property type="entry name" value="AP_endonuc_F2_Zn_BS"/>
</dbReference>
<keyword evidence="8" id="KW-0234">DNA repair</keyword>
<dbReference type="InterPro" id="IPR013022">
    <property type="entry name" value="Xyl_isomerase-like_TIM-brl"/>
</dbReference>
<gene>
    <name evidence="11" type="ORF">OE88DRAFT_1620133</name>
</gene>
<sequence>MKSTRKRKKKEPPPEPTLADFPPRPVNAWKLGAHVSAAGGVENAVANAAAIGANAFALFVKSQRKWAGPPQTEESIAKFKSRLETLQYSPKHVLPHGSYLINLGHPDEERREKAYEGLLDELRRCEQLGLQLYNFHPGSTTGAIPKETAIANIAGCLNRAHKETREIVTVIENMAGAGNVIGAAFAEIGGIIKLVEDKSRVGVCLDTCHMFAAGYDIRTLEGWRAMMNEFENEIGLQYLRGMHINDSKADLASKKDRHQNIGLGFLGLETFHHIVTDERVRDIPLVMETPQYEDVEVWKKELEVLNRMSGLEIDEGGADLGRWTEEIRSVVQKASEVEGKRKERLKENRAMRARKVKGEVEEVVVEEQGEVMSELSDLTDDEENTQGLGVI</sequence>
<dbReference type="GO" id="GO:0006284">
    <property type="term" value="P:base-excision repair"/>
    <property type="evidence" value="ECO:0007669"/>
    <property type="project" value="TreeGrafter"/>
</dbReference>
<dbReference type="NCBIfam" id="NF002199">
    <property type="entry name" value="PRK01060.1-4"/>
    <property type="match status" value="1"/>
</dbReference>
<feature type="domain" description="Xylose isomerase-like TIM barrel" evidence="10">
    <location>
        <begin position="45"/>
        <end position="307"/>
    </location>
</feature>
<evidence type="ECO:0000256" key="6">
    <source>
        <dbReference type="ARBA" id="ARBA00022801"/>
    </source>
</evidence>
<dbReference type="FunFam" id="3.20.20.150:FF:000001">
    <property type="entry name" value="Probable endonuclease 4"/>
    <property type="match status" value="1"/>
</dbReference>
<keyword evidence="11" id="KW-0255">Endonuclease</keyword>
<keyword evidence="5" id="KW-0227">DNA damage</keyword>
<evidence type="ECO:0000256" key="7">
    <source>
        <dbReference type="ARBA" id="ARBA00022833"/>
    </source>
</evidence>
<dbReference type="PROSITE" id="PS00730">
    <property type="entry name" value="AP_NUCLEASE_F2_2"/>
    <property type="match status" value="1"/>
</dbReference>
<dbReference type="PANTHER" id="PTHR21445">
    <property type="entry name" value="ENDONUCLEASE IV ENDODEOXYRIBONUCLEASE IV"/>
    <property type="match status" value="1"/>
</dbReference>
<dbReference type="PROSITE" id="PS51432">
    <property type="entry name" value="AP_NUCLEASE_F2_4"/>
    <property type="match status" value="1"/>
</dbReference>
<evidence type="ECO:0000256" key="8">
    <source>
        <dbReference type="ARBA" id="ARBA00023204"/>
    </source>
</evidence>
<dbReference type="PANTHER" id="PTHR21445:SF0">
    <property type="entry name" value="APURINIC-APYRIMIDINIC ENDONUCLEASE"/>
    <property type="match status" value="1"/>
</dbReference>
<keyword evidence="11" id="KW-0540">Nuclease</keyword>
<reference evidence="11 12" key="1">
    <citation type="journal article" date="2019" name="Nat. Ecol. Evol.">
        <title>Megaphylogeny resolves global patterns of mushroom evolution.</title>
        <authorList>
            <person name="Varga T."/>
            <person name="Krizsan K."/>
            <person name="Foldi C."/>
            <person name="Dima B."/>
            <person name="Sanchez-Garcia M."/>
            <person name="Sanchez-Ramirez S."/>
            <person name="Szollosi G.J."/>
            <person name="Szarkandi J.G."/>
            <person name="Papp V."/>
            <person name="Albert L."/>
            <person name="Andreopoulos W."/>
            <person name="Angelini C."/>
            <person name="Antonin V."/>
            <person name="Barry K.W."/>
            <person name="Bougher N.L."/>
            <person name="Buchanan P."/>
            <person name="Buyck B."/>
            <person name="Bense V."/>
            <person name="Catcheside P."/>
            <person name="Chovatia M."/>
            <person name="Cooper J."/>
            <person name="Damon W."/>
            <person name="Desjardin D."/>
            <person name="Finy P."/>
            <person name="Geml J."/>
            <person name="Haridas S."/>
            <person name="Hughes K."/>
            <person name="Justo A."/>
            <person name="Karasinski D."/>
            <person name="Kautmanova I."/>
            <person name="Kiss B."/>
            <person name="Kocsube S."/>
            <person name="Kotiranta H."/>
            <person name="LaButti K.M."/>
            <person name="Lechner B.E."/>
            <person name="Liimatainen K."/>
            <person name="Lipzen A."/>
            <person name="Lukacs Z."/>
            <person name="Mihaltcheva S."/>
            <person name="Morgado L.N."/>
            <person name="Niskanen T."/>
            <person name="Noordeloos M.E."/>
            <person name="Ohm R.A."/>
            <person name="Ortiz-Santana B."/>
            <person name="Ovrebo C."/>
            <person name="Racz N."/>
            <person name="Riley R."/>
            <person name="Savchenko A."/>
            <person name="Shiryaev A."/>
            <person name="Soop K."/>
            <person name="Spirin V."/>
            <person name="Szebenyi C."/>
            <person name="Tomsovsky M."/>
            <person name="Tulloss R.E."/>
            <person name="Uehling J."/>
            <person name="Grigoriev I.V."/>
            <person name="Vagvolgyi C."/>
            <person name="Papp T."/>
            <person name="Martin F.M."/>
            <person name="Miettinen O."/>
            <person name="Hibbett D.S."/>
            <person name="Nagy L.G."/>
        </authorList>
    </citation>
    <scope>NUCLEOTIDE SEQUENCE [LARGE SCALE GENOMIC DNA]</scope>
    <source>
        <strain evidence="11 12">OMC1185</strain>
    </source>
</reference>
<evidence type="ECO:0000256" key="2">
    <source>
        <dbReference type="ARBA" id="ARBA00005340"/>
    </source>
</evidence>
<dbReference type="GO" id="GO:0005739">
    <property type="term" value="C:mitochondrion"/>
    <property type="evidence" value="ECO:0007669"/>
    <property type="project" value="TreeGrafter"/>
</dbReference>
<evidence type="ECO:0000313" key="12">
    <source>
        <dbReference type="Proteomes" id="UP000305948"/>
    </source>
</evidence>
<keyword evidence="12" id="KW-1185">Reference proteome</keyword>
<dbReference type="GO" id="GO:0003906">
    <property type="term" value="F:DNA-(apurinic or apyrimidinic site) endonuclease activity"/>
    <property type="evidence" value="ECO:0007669"/>
    <property type="project" value="TreeGrafter"/>
</dbReference>
<feature type="compositionally biased region" description="Basic residues" evidence="9">
    <location>
        <begin position="1"/>
        <end position="10"/>
    </location>
</feature>
<protein>
    <recommendedName>
        <fullName evidence="3">Apurinic-apyrimidinic endonuclease 1</fullName>
    </recommendedName>
</protein>
<keyword evidence="4" id="KW-0479">Metal-binding</keyword>
<dbReference type="Proteomes" id="UP000305948">
    <property type="component" value="Unassembled WGS sequence"/>
</dbReference>
<dbReference type="NCBIfam" id="TIGR00587">
    <property type="entry name" value="nfo"/>
    <property type="match status" value="1"/>
</dbReference>
<dbReference type="EMBL" id="ML213503">
    <property type="protein sequence ID" value="TFK56306.1"/>
    <property type="molecule type" value="Genomic_DNA"/>
</dbReference>
<evidence type="ECO:0000259" key="10">
    <source>
        <dbReference type="Pfam" id="PF01261"/>
    </source>
</evidence>
<dbReference type="InterPro" id="IPR036237">
    <property type="entry name" value="Xyl_isomerase-like_sf"/>
</dbReference>
<dbReference type="SMART" id="SM00518">
    <property type="entry name" value="AP2Ec"/>
    <property type="match status" value="1"/>
</dbReference>
<name>A0A5C3NIL0_9AGAM</name>
<proteinExistence type="inferred from homology"/>
<dbReference type="GO" id="GO:0008270">
    <property type="term" value="F:zinc ion binding"/>
    <property type="evidence" value="ECO:0007669"/>
    <property type="project" value="InterPro"/>
</dbReference>
<dbReference type="GO" id="GO:0008081">
    <property type="term" value="F:phosphoric diester hydrolase activity"/>
    <property type="evidence" value="ECO:0007669"/>
    <property type="project" value="TreeGrafter"/>
</dbReference>
<dbReference type="PROSITE" id="PS00731">
    <property type="entry name" value="AP_NUCLEASE_F2_3"/>
    <property type="match status" value="1"/>
</dbReference>
<organism evidence="11 12">
    <name type="scientific">Heliocybe sulcata</name>
    <dbReference type="NCBI Taxonomy" id="5364"/>
    <lineage>
        <taxon>Eukaryota</taxon>
        <taxon>Fungi</taxon>
        <taxon>Dikarya</taxon>
        <taxon>Basidiomycota</taxon>
        <taxon>Agaricomycotina</taxon>
        <taxon>Agaricomycetes</taxon>
        <taxon>Gloeophyllales</taxon>
        <taxon>Gloeophyllaceae</taxon>
        <taxon>Heliocybe</taxon>
    </lineage>
</organism>
<comment type="similarity">
    <text evidence="2">Belongs to the AP endonuclease 2 family.</text>
</comment>
<dbReference type="SUPFAM" id="SSF51658">
    <property type="entry name" value="Xylose isomerase-like"/>
    <property type="match status" value="1"/>
</dbReference>
<dbReference type="GO" id="GO:0003677">
    <property type="term" value="F:DNA binding"/>
    <property type="evidence" value="ECO:0007669"/>
    <property type="project" value="InterPro"/>
</dbReference>
<dbReference type="Pfam" id="PF01261">
    <property type="entry name" value="AP_endonuc_2"/>
    <property type="match status" value="1"/>
</dbReference>
<dbReference type="HAMAP" id="MF_00152">
    <property type="entry name" value="Nfo"/>
    <property type="match status" value="1"/>
</dbReference>
<evidence type="ECO:0000256" key="3">
    <source>
        <dbReference type="ARBA" id="ARBA00021759"/>
    </source>
</evidence>
<feature type="region of interest" description="Disordered" evidence="9">
    <location>
        <begin position="1"/>
        <end position="24"/>
    </location>
</feature>
<evidence type="ECO:0000256" key="9">
    <source>
        <dbReference type="SAM" id="MobiDB-lite"/>
    </source>
</evidence>
<dbReference type="PROSITE" id="PS00729">
    <property type="entry name" value="AP_NUCLEASE_F2_1"/>
    <property type="match status" value="1"/>
</dbReference>
<accession>A0A5C3NIL0</accession>
<evidence type="ECO:0000256" key="5">
    <source>
        <dbReference type="ARBA" id="ARBA00022763"/>
    </source>
</evidence>
<dbReference type="STRING" id="5364.A0A5C3NIL0"/>
<feature type="region of interest" description="Disordered" evidence="9">
    <location>
        <begin position="371"/>
        <end position="391"/>
    </location>
</feature>
<dbReference type="Gene3D" id="3.20.20.150">
    <property type="entry name" value="Divalent-metal-dependent TIM barrel enzymes"/>
    <property type="match status" value="1"/>
</dbReference>
<evidence type="ECO:0000313" key="11">
    <source>
        <dbReference type="EMBL" id="TFK56306.1"/>
    </source>
</evidence>
<keyword evidence="6" id="KW-0378">Hydrolase</keyword>
<dbReference type="GO" id="GO:0005634">
    <property type="term" value="C:nucleus"/>
    <property type="evidence" value="ECO:0007669"/>
    <property type="project" value="TreeGrafter"/>
</dbReference>